<reference evidence="2" key="1">
    <citation type="submission" date="2019-10" db="EMBL/GenBank/DDBJ databases">
        <title>Conservation and host-specific expression of non-tandemly repeated heterogenous ribosome RNA gene in arbuscular mycorrhizal fungi.</title>
        <authorList>
            <person name="Maeda T."/>
            <person name="Kobayashi Y."/>
            <person name="Nakagawa T."/>
            <person name="Ezawa T."/>
            <person name="Yamaguchi K."/>
            <person name="Bino T."/>
            <person name="Nishimoto Y."/>
            <person name="Shigenobu S."/>
            <person name="Kawaguchi M."/>
        </authorList>
    </citation>
    <scope>NUCLEOTIDE SEQUENCE</scope>
    <source>
        <strain evidence="2">HR1</strain>
    </source>
</reference>
<proteinExistence type="predicted"/>
<dbReference type="Proteomes" id="UP000615446">
    <property type="component" value="Unassembled WGS sequence"/>
</dbReference>
<accession>A0A8H3QLX3</accession>
<sequence length="110" mass="12810">MITLFEECNRLTKKEWIFMEELVNLLGHLEEATIFLSGSIYPTLSLMHPTIFTIKSIFESDDSLLNKNENEIKDFSNTLTILDNEKEESDEKELLEQPENNVDEIINPMT</sequence>
<name>A0A8H3QLX3_9GLOM</name>
<feature type="region of interest" description="Disordered" evidence="1">
    <location>
        <begin position="86"/>
        <end position="110"/>
    </location>
</feature>
<organism evidence="2 3">
    <name type="scientific">Rhizophagus clarus</name>
    <dbReference type="NCBI Taxonomy" id="94130"/>
    <lineage>
        <taxon>Eukaryota</taxon>
        <taxon>Fungi</taxon>
        <taxon>Fungi incertae sedis</taxon>
        <taxon>Mucoromycota</taxon>
        <taxon>Glomeromycotina</taxon>
        <taxon>Glomeromycetes</taxon>
        <taxon>Glomerales</taxon>
        <taxon>Glomeraceae</taxon>
        <taxon>Rhizophagus</taxon>
    </lineage>
</organism>
<dbReference type="AlphaFoldDB" id="A0A8H3QLX3"/>
<dbReference type="SUPFAM" id="SSF53098">
    <property type="entry name" value="Ribonuclease H-like"/>
    <property type="match status" value="1"/>
</dbReference>
<evidence type="ECO:0008006" key="4">
    <source>
        <dbReference type="Google" id="ProtNLM"/>
    </source>
</evidence>
<evidence type="ECO:0000256" key="1">
    <source>
        <dbReference type="SAM" id="MobiDB-lite"/>
    </source>
</evidence>
<evidence type="ECO:0000313" key="2">
    <source>
        <dbReference type="EMBL" id="GES84261.1"/>
    </source>
</evidence>
<protein>
    <recommendedName>
        <fullName evidence="4">HAT C-terminal dimerisation domain-containing protein</fullName>
    </recommendedName>
</protein>
<evidence type="ECO:0000313" key="3">
    <source>
        <dbReference type="Proteomes" id="UP000615446"/>
    </source>
</evidence>
<dbReference type="EMBL" id="BLAL01000079">
    <property type="protein sequence ID" value="GES84261.1"/>
    <property type="molecule type" value="Genomic_DNA"/>
</dbReference>
<gene>
    <name evidence="2" type="ORF">RCL2_001138500</name>
</gene>
<comment type="caution">
    <text evidence="2">The sequence shown here is derived from an EMBL/GenBank/DDBJ whole genome shotgun (WGS) entry which is preliminary data.</text>
</comment>
<dbReference type="InterPro" id="IPR012337">
    <property type="entry name" value="RNaseH-like_sf"/>
</dbReference>